<dbReference type="EMBL" id="MPNX01000001">
    <property type="protein sequence ID" value="OOY36254.1"/>
    <property type="molecule type" value="Genomic_DNA"/>
</dbReference>
<evidence type="ECO:0008006" key="4">
    <source>
        <dbReference type="Google" id="ProtNLM"/>
    </source>
</evidence>
<organism evidence="2 3">
    <name type="scientific">Solemya velum gill symbiont</name>
    <dbReference type="NCBI Taxonomy" id="2340"/>
    <lineage>
        <taxon>Bacteria</taxon>
        <taxon>Pseudomonadati</taxon>
        <taxon>Pseudomonadota</taxon>
        <taxon>Gammaproteobacteria</taxon>
        <taxon>sulfur-oxidizing symbionts</taxon>
    </lineage>
</organism>
<accession>A0A1T2DUW9</accession>
<gene>
    <name evidence="2" type="ORF">BOV88_01300</name>
</gene>
<reference evidence="2 3" key="1">
    <citation type="submission" date="2016-11" db="EMBL/GenBank/DDBJ databases">
        <title>Mixed transmission modes and dynamic genome evolution in an obligate animal-bacterial symbiosis.</title>
        <authorList>
            <person name="Russell S.L."/>
            <person name="Corbett-Detig R.B."/>
            <person name="Cavanaugh C.M."/>
        </authorList>
    </citation>
    <scope>NUCLEOTIDE SEQUENCE [LARGE SCALE GENOMIC DNA]</scope>
    <source>
        <strain evidence="2">MA-KB16</strain>
    </source>
</reference>
<dbReference type="NCBIfam" id="TIGR02001">
    <property type="entry name" value="gcw_chp"/>
    <property type="match status" value="1"/>
</dbReference>
<keyword evidence="1" id="KW-0732">Signal</keyword>
<evidence type="ECO:0000313" key="2">
    <source>
        <dbReference type="EMBL" id="OOY36254.1"/>
    </source>
</evidence>
<sequence length="218" mass="23651">MKKSYAAIACALAMTAIPTAQAEITANIGVTSNYLWRGTSQTDDAPAVSGGIDYAHESGFYLGTWASNIDWGTTGVELDIYGGYANELEGGLGYDVGLISYIYPSDDYDDSNFTELYLNLSYGPVSGGIAYTVAADWDDHSDLYYWASAGFEPAESWNISATVGHYDFEDNLDYSHGQVDITKSTGDFGDFTFTISKAEENPFDDDDLKVVVSCSKSF</sequence>
<name>A0A1T2DUW9_SOVGS</name>
<dbReference type="InterPro" id="IPR010239">
    <property type="entry name" value="CHP02001"/>
</dbReference>
<feature type="signal peptide" evidence="1">
    <location>
        <begin position="1"/>
        <end position="22"/>
    </location>
</feature>
<proteinExistence type="predicted"/>
<protein>
    <recommendedName>
        <fullName evidence="4">Histidine kinase</fullName>
    </recommendedName>
</protein>
<dbReference type="Pfam" id="PF09694">
    <property type="entry name" value="Gcw_chp"/>
    <property type="match status" value="1"/>
</dbReference>
<evidence type="ECO:0000313" key="3">
    <source>
        <dbReference type="Proteomes" id="UP000190962"/>
    </source>
</evidence>
<dbReference type="RefSeq" id="WP_078453821.1">
    <property type="nucleotide sequence ID" value="NZ_MPNX01000001.1"/>
</dbReference>
<evidence type="ECO:0000256" key="1">
    <source>
        <dbReference type="SAM" id="SignalP"/>
    </source>
</evidence>
<dbReference type="AlphaFoldDB" id="A0A1T2DUW9"/>
<feature type="chain" id="PRO_5012074789" description="Histidine kinase" evidence="1">
    <location>
        <begin position="23"/>
        <end position="218"/>
    </location>
</feature>
<dbReference type="Proteomes" id="UP000190962">
    <property type="component" value="Unassembled WGS sequence"/>
</dbReference>
<comment type="caution">
    <text evidence="2">The sequence shown here is derived from an EMBL/GenBank/DDBJ whole genome shotgun (WGS) entry which is preliminary data.</text>
</comment>